<dbReference type="SUPFAM" id="SSF50249">
    <property type="entry name" value="Nucleic acid-binding proteins"/>
    <property type="match status" value="2"/>
</dbReference>
<evidence type="ECO:0000313" key="3">
    <source>
        <dbReference type="EMBL" id="KAK6922845.1"/>
    </source>
</evidence>
<keyword evidence="2" id="KW-0812">Transmembrane</keyword>
<protein>
    <recommendedName>
        <fullName evidence="5">Replication factor A C-terminal domain-containing protein</fullName>
    </recommendedName>
</protein>
<evidence type="ECO:0000256" key="2">
    <source>
        <dbReference type="SAM" id="Phobius"/>
    </source>
</evidence>
<dbReference type="EMBL" id="JBAMMX010000018">
    <property type="protein sequence ID" value="KAK6922845.1"/>
    <property type="molecule type" value="Genomic_DNA"/>
</dbReference>
<feature type="compositionally biased region" description="Basic and acidic residues" evidence="1">
    <location>
        <begin position="470"/>
        <end position="479"/>
    </location>
</feature>
<feature type="region of interest" description="Disordered" evidence="1">
    <location>
        <begin position="444"/>
        <end position="479"/>
    </location>
</feature>
<dbReference type="InterPro" id="IPR012340">
    <property type="entry name" value="NA-bd_OB-fold"/>
</dbReference>
<evidence type="ECO:0000256" key="1">
    <source>
        <dbReference type="SAM" id="MobiDB-lite"/>
    </source>
</evidence>
<dbReference type="Proteomes" id="UP001370490">
    <property type="component" value="Unassembled WGS sequence"/>
</dbReference>
<keyword evidence="4" id="KW-1185">Reference proteome</keyword>
<dbReference type="AlphaFoldDB" id="A0AAN8Z503"/>
<gene>
    <name evidence="3" type="ORF">RJ641_011149</name>
</gene>
<evidence type="ECO:0008006" key="5">
    <source>
        <dbReference type="Google" id="ProtNLM"/>
    </source>
</evidence>
<dbReference type="Gene3D" id="2.40.50.140">
    <property type="entry name" value="Nucleic acid-binding proteins"/>
    <property type="match status" value="1"/>
</dbReference>
<comment type="caution">
    <text evidence="3">The sequence shown here is derived from an EMBL/GenBank/DDBJ whole genome shotgun (WGS) entry which is preliminary data.</text>
</comment>
<name>A0AAN8Z503_9MAGN</name>
<keyword evidence="2" id="KW-1133">Transmembrane helix</keyword>
<feature type="compositionally biased region" description="Polar residues" evidence="1">
    <location>
        <begin position="444"/>
        <end position="469"/>
    </location>
</feature>
<keyword evidence="2" id="KW-0472">Membrane</keyword>
<feature type="transmembrane region" description="Helical" evidence="2">
    <location>
        <begin position="12"/>
        <end position="28"/>
    </location>
</feature>
<evidence type="ECO:0000313" key="4">
    <source>
        <dbReference type="Proteomes" id="UP001370490"/>
    </source>
</evidence>
<organism evidence="3 4">
    <name type="scientific">Dillenia turbinata</name>
    <dbReference type="NCBI Taxonomy" id="194707"/>
    <lineage>
        <taxon>Eukaryota</taxon>
        <taxon>Viridiplantae</taxon>
        <taxon>Streptophyta</taxon>
        <taxon>Embryophyta</taxon>
        <taxon>Tracheophyta</taxon>
        <taxon>Spermatophyta</taxon>
        <taxon>Magnoliopsida</taxon>
        <taxon>eudicotyledons</taxon>
        <taxon>Gunneridae</taxon>
        <taxon>Pentapetalae</taxon>
        <taxon>Dilleniales</taxon>
        <taxon>Dilleniaceae</taxon>
        <taxon>Dillenia</taxon>
    </lineage>
</organism>
<sequence length="479" mass="54292">MLFFLLHNHDFNNIFLFIIVCLFLQIYIKMDNNCLPLKALKVRMKEWYSKLLVIKKTRVFPPTENSSACQRYVFQYSEGETIQGVAYDQEISRAAQILNLCHTYYIGNGSLSSVKAGLDMGSIPLQIYLDVLLTVIQSLPPRIVPGTKKEINIHEFVVVNQECRQIMLTMWPPYESYEAVEITNSIHTFPILLVIRAKLGEFHGVCLTTRANSNIILNPQIPEAASLRKWIEENNNYIQKVLDEKLYEKSKQKVKKPARCQIRQITQPYNPTFVGKTYWIKAIPTIVDLNQTFYYSVCECCGKGGGAPMEILYDCHQCTTKNVKAIPKAKFTIQLVNNSGFLTAYVQDKYAEDILHNSVEPISLEAINTINNKPSYFQIQPFASRQQGQSRINYAIVGMMTEVANTSTMLPPSEMTEINISHTEASGTSSQITLSTETTENLMLRQPSTDTPTSRIQGKITAHSSGQTESEPRAKRSLV</sequence>
<proteinExistence type="predicted"/>
<accession>A0AAN8Z503</accession>
<reference evidence="3 4" key="1">
    <citation type="submission" date="2023-12" db="EMBL/GenBank/DDBJ databases">
        <title>A high-quality genome assembly for Dillenia turbinata (Dilleniales).</title>
        <authorList>
            <person name="Chanderbali A."/>
        </authorList>
    </citation>
    <scope>NUCLEOTIDE SEQUENCE [LARGE SCALE GENOMIC DNA]</scope>
    <source>
        <strain evidence="3">LSX21</strain>
        <tissue evidence="3">Leaf</tissue>
    </source>
</reference>